<sequence length="239" mass="26397">MHEFKRLLRDAAGALGLSLTEAMCERFFLYYRLLIEWNEKFNLTSLVEPRDVAIKHFIDSLTCLLVHSPAYGARVVDIGTGAGFPGLPVKIARGDLHFTLIESTGKKVAFLRHVAGALGMAYMDLACGRAEVLARHDRYRASFDLALARAVAPLPVLLEYALPFLKMGGHFIALKGPAVQEELPASSNALNVLGGNLKVVKTIFLPLTGDERKLVLIEKTEPTPEKFPRRPGIPQRRPL</sequence>
<feature type="binding site" evidence="6">
    <location>
        <position position="84"/>
    </location>
    <ligand>
        <name>S-adenosyl-L-methionine</name>
        <dbReference type="ChEBI" id="CHEBI:59789"/>
    </ligand>
</feature>
<dbReference type="GO" id="GO:0032259">
    <property type="term" value="P:methylation"/>
    <property type="evidence" value="ECO:0007669"/>
    <property type="project" value="UniProtKB-KW"/>
</dbReference>
<proteinExistence type="inferred from homology"/>
<dbReference type="HAMAP" id="MF_00074">
    <property type="entry name" value="16SrRNA_methyltr_G"/>
    <property type="match status" value="1"/>
</dbReference>
<organism evidence="7 8">
    <name type="scientific">Desulfofundulus luciae</name>
    <dbReference type="NCBI Taxonomy" id="74702"/>
    <lineage>
        <taxon>Bacteria</taxon>
        <taxon>Bacillati</taxon>
        <taxon>Bacillota</taxon>
        <taxon>Clostridia</taxon>
        <taxon>Eubacteriales</taxon>
        <taxon>Peptococcaceae</taxon>
        <taxon>Desulfofundulus</taxon>
    </lineage>
</organism>
<keyword evidence="1 6" id="KW-0963">Cytoplasm</keyword>
<evidence type="ECO:0000256" key="2">
    <source>
        <dbReference type="ARBA" id="ARBA00022552"/>
    </source>
</evidence>
<evidence type="ECO:0000313" key="8">
    <source>
        <dbReference type="Proteomes" id="UP001225644"/>
    </source>
</evidence>
<evidence type="ECO:0000313" key="7">
    <source>
        <dbReference type="EMBL" id="MDQ0284923.1"/>
    </source>
</evidence>
<dbReference type="PIRSF" id="PIRSF003078">
    <property type="entry name" value="GidB"/>
    <property type="match status" value="1"/>
</dbReference>
<dbReference type="RefSeq" id="WP_307398710.1">
    <property type="nucleotide sequence ID" value="NZ_JAUSUX010000001.1"/>
</dbReference>
<keyword evidence="5 6" id="KW-0949">S-adenosyl-L-methionine</keyword>
<dbReference type="PANTHER" id="PTHR31760">
    <property type="entry name" value="S-ADENOSYL-L-METHIONINE-DEPENDENT METHYLTRANSFERASES SUPERFAMILY PROTEIN"/>
    <property type="match status" value="1"/>
</dbReference>
<dbReference type="Pfam" id="PF02527">
    <property type="entry name" value="GidB"/>
    <property type="match status" value="1"/>
</dbReference>
<gene>
    <name evidence="6" type="primary">rsmG</name>
    <name evidence="7" type="ORF">J2Z49_000013</name>
</gene>
<keyword evidence="3 6" id="KW-0489">Methyltransferase</keyword>
<dbReference type="Gene3D" id="3.40.50.150">
    <property type="entry name" value="Vaccinia Virus protein VP39"/>
    <property type="match status" value="1"/>
</dbReference>
<accession>A0ABU0AWQ8</accession>
<feature type="binding site" evidence="6">
    <location>
        <begin position="102"/>
        <end position="104"/>
    </location>
    <ligand>
        <name>S-adenosyl-L-methionine</name>
        <dbReference type="ChEBI" id="CHEBI:59789"/>
    </ligand>
</feature>
<dbReference type="InterPro" id="IPR029063">
    <property type="entry name" value="SAM-dependent_MTases_sf"/>
</dbReference>
<comment type="subcellular location">
    <subcellularLocation>
        <location evidence="6">Cytoplasm</location>
    </subcellularLocation>
</comment>
<dbReference type="NCBIfam" id="TIGR00138">
    <property type="entry name" value="rsmG_gidB"/>
    <property type="match status" value="1"/>
</dbReference>
<keyword evidence="4 6" id="KW-0808">Transferase</keyword>
<dbReference type="EC" id="2.1.1.-" evidence="6"/>
<comment type="caution">
    <text evidence="7">The sequence shown here is derived from an EMBL/GenBank/DDBJ whole genome shotgun (WGS) entry which is preliminary data.</text>
</comment>
<dbReference type="Proteomes" id="UP001225644">
    <property type="component" value="Unassembled WGS sequence"/>
</dbReference>
<evidence type="ECO:0000256" key="3">
    <source>
        <dbReference type="ARBA" id="ARBA00022603"/>
    </source>
</evidence>
<dbReference type="EMBL" id="JAUSUX010000001">
    <property type="protein sequence ID" value="MDQ0284923.1"/>
    <property type="molecule type" value="Genomic_DNA"/>
</dbReference>
<evidence type="ECO:0000256" key="1">
    <source>
        <dbReference type="ARBA" id="ARBA00022490"/>
    </source>
</evidence>
<reference evidence="7 8" key="1">
    <citation type="submission" date="2023-07" db="EMBL/GenBank/DDBJ databases">
        <title>Genomic Encyclopedia of Type Strains, Phase IV (KMG-IV): sequencing the most valuable type-strain genomes for metagenomic binning, comparative biology and taxonomic classification.</title>
        <authorList>
            <person name="Goeker M."/>
        </authorList>
    </citation>
    <scope>NUCLEOTIDE SEQUENCE [LARGE SCALE GENOMIC DNA]</scope>
    <source>
        <strain evidence="7 8">DSM 12396</strain>
    </source>
</reference>
<name>A0ABU0AWQ8_9FIRM</name>
<evidence type="ECO:0000256" key="5">
    <source>
        <dbReference type="ARBA" id="ARBA00022691"/>
    </source>
</evidence>
<dbReference type="GO" id="GO:0008168">
    <property type="term" value="F:methyltransferase activity"/>
    <property type="evidence" value="ECO:0007669"/>
    <property type="project" value="UniProtKB-KW"/>
</dbReference>
<evidence type="ECO:0000256" key="6">
    <source>
        <dbReference type="HAMAP-Rule" id="MF_00074"/>
    </source>
</evidence>
<evidence type="ECO:0000256" key="4">
    <source>
        <dbReference type="ARBA" id="ARBA00022679"/>
    </source>
</evidence>
<feature type="binding site" evidence="6">
    <location>
        <position position="149"/>
    </location>
    <ligand>
        <name>S-adenosyl-L-methionine</name>
        <dbReference type="ChEBI" id="CHEBI:59789"/>
    </ligand>
</feature>
<comment type="similarity">
    <text evidence="6">Belongs to the methyltransferase superfamily. RNA methyltransferase RsmG family.</text>
</comment>
<protein>
    <recommendedName>
        <fullName evidence="6">Ribosomal RNA small subunit methyltransferase G</fullName>
        <ecNumber evidence="6">2.1.1.-</ecNumber>
    </recommendedName>
    <alternativeName>
        <fullName evidence="6">16S rRNA 7-methylguanosine methyltransferase</fullName>
        <shortName evidence="6">16S rRNA m7G methyltransferase</shortName>
    </alternativeName>
</protein>
<feature type="binding site" evidence="6">
    <location>
        <position position="79"/>
    </location>
    <ligand>
        <name>S-adenosyl-L-methionine</name>
        <dbReference type="ChEBI" id="CHEBI:59789"/>
    </ligand>
</feature>
<dbReference type="InterPro" id="IPR003682">
    <property type="entry name" value="rRNA_ssu_MeTfrase_G"/>
</dbReference>
<dbReference type="PANTHER" id="PTHR31760:SF0">
    <property type="entry name" value="S-ADENOSYL-L-METHIONINE-DEPENDENT METHYLTRANSFERASES SUPERFAMILY PROTEIN"/>
    <property type="match status" value="1"/>
</dbReference>
<keyword evidence="8" id="KW-1185">Reference proteome</keyword>
<comment type="function">
    <text evidence="6">Specifically methylates the N7 position of a guanine in 16S rRNA.</text>
</comment>
<feature type="binding site" evidence="6">
    <location>
        <begin position="130"/>
        <end position="131"/>
    </location>
    <ligand>
        <name>S-adenosyl-L-methionine</name>
        <dbReference type="ChEBI" id="CHEBI:59789"/>
    </ligand>
</feature>
<dbReference type="SUPFAM" id="SSF53335">
    <property type="entry name" value="S-adenosyl-L-methionine-dependent methyltransferases"/>
    <property type="match status" value="1"/>
</dbReference>
<keyword evidence="2 6" id="KW-0698">rRNA processing</keyword>